<keyword evidence="13" id="KW-0238">DNA-binding</keyword>
<evidence type="ECO:0000313" key="25">
    <source>
        <dbReference type="EMBL" id="GMM54635.1"/>
    </source>
</evidence>
<dbReference type="GO" id="GO:0016818">
    <property type="term" value="F:hydrolase activity, acting on acid anhydrides, in phosphorus-containing anhydrides"/>
    <property type="evidence" value="ECO:0007669"/>
    <property type="project" value="InterPro"/>
</dbReference>
<reference evidence="25 26" key="1">
    <citation type="journal article" date="2023" name="Elife">
        <title>Identification of key yeast species and microbe-microbe interactions impacting larval growth of Drosophila in the wild.</title>
        <authorList>
            <person name="Mure A."/>
            <person name="Sugiura Y."/>
            <person name="Maeda R."/>
            <person name="Honda K."/>
            <person name="Sakurai N."/>
            <person name="Takahashi Y."/>
            <person name="Watada M."/>
            <person name="Katoh T."/>
            <person name="Gotoh A."/>
            <person name="Gotoh Y."/>
            <person name="Taniguchi I."/>
            <person name="Nakamura K."/>
            <person name="Hayashi T."/>
            <person name="Katayama T."/>
            <person name="Uemura T."/>
            <person name="Hattori Y."/>
        </authorList>
    </citation>
    <scope>NUCLEOTIDE SEQUENCE [LARGE SCALE GENOMIC DNA]</scope>
    <source>
        <strain evidence="25 26">KH-74</strain>
    </source>
</reference>
<dbReference type="InterPro" id="IPR010614">
    <property type="entry name" value="RAD3-like_helicase_DEAD"/>
</dbReference>
<accession>A0AAV5RT82</accession>
<feature type="compositionally biased region" description="Low complexity" evidence="23">
    <location>
        <begin position="77"/>
        <end position="91"/>
    </location>
</feature>
<dbReference type="AlphaFoldDB" id="A0AAV5RT82"/>
<feature type="region of interest" description="Disordered" evidence="23">
    <location>
        <begin position="230"/>
        <end position="255"/>
    </location>
</feature>
<dbReference type="PANTHER" id="PTHR11472:SF41">
    <property type="entry name" value="ATP-DEPENDENT DNA HELICASE DDX11-RELATED"/>
    <property type="match status" value="1"/>
</dbReference>
<dbReference type="GO" id="GO:0046872">
    <property type="term" value="F:metal ion binding"/>
    <property type="evidence" value="ECO:0007669"/>
    <property type="project" value="UniProtKB-KW"/>
</dbReference>
<evidence type="ECO:0000256" key="23">
    <source>
        <dbReference type="SAM" id="MobiDB-lite"/>
    </source>
</evidence>
<comment type="subcellular location">
    <subcellularLocation>
        <location evidence="2">Nucleus</location>
    </subcellularLocation>
</comment>
<name>A0AAV5RT82_MAUHU</name>
<dbReference type="Gene3D" id="3.40.50.300">
    <property type="entry name" value="P-loop containing nucleotide triphosphate hydrolases"/>
    <property type="match status" value="3"/>
</dbReference>
<dbReference type="InterPro" id="IPR045028">
    <property type="entry name" value="DinG/Rad3-like"/>
</dbReference>
<evidence type="ECO:0000256" key="2">
    <source>
        <dbReference type="ARBA" id="ARBA00004123"/>
    </source>
</evidence>
<sequence>MNEDTNTNRFHHPYVPYSIQEQLMESLYDGALQGGKKVALVESPTGTGKTLSLICATVTWLRDNKSRLLQQAAAPASDTTKTTSSQSNSDSDFSDFSDSSDEPEWVLEGARAATQRETLELLADYEHYLDNLAPPAASATAVVDAAVAHPGGGQRHTGGRASLLANRKYTSQRGNARVNTPAPQKQRRAVGPSAAIADADLLPAEPEEPLAGGSAAKSKLGSEVRDLLEKLHSKERASRDRYGETPEDKYHDASPNPVKIYFASRTHSQLSQFAQQLNLPKFPSSFDTEVVPLERIKFLPLGSKKQLCIEPSVKRWGTLEAINDACYDLRHSKNGCPFYKNSPQWHRSDDTVAFRDNLYKEVHDIEDLVPLGESLKVCPYYASRDALVGAEIVSLPYQYLLSDTARESLGIDLKGAIVIVDEAHNLIDTVNSIYSAAVTFPDVESVIGGLGAYLAKFQQRLGPRNRVNLQKLMALLTTLRGFMDATYKKPGQRVESYDILGGSNADMLNIHKLIDYINKSKVAYKIDTYMTRLKETEATAATTTTTTAPEQPRKGRQPLLFKVMAFLSTLTNPSHEGQYFFEKDKELRYMLLEPGKVVEPLIRDTRCLILAGGTMEPVADFYNELFPQLSRDDIATFSCNHVIPDANLDTFIVSDPQFEFTFAKRNAPDLINGDLFQFYDKLASTVPLKGGIVGFYPSYQYLKVVMDSWKAAGLFDKLNGKRQIFYETKNGGDILSDYIKAVSKGKGAILFAIVGGKLSEGINFQDDLCRAVVMTGLPFPNVFSGELQIKTSHLESKIIAAGGSKQDAMKATREFYENICMKAVNQSVGRAIRHANDYAAIYLLDKRYNTENIKQKLSLWVRKRIQNEQSVPGVLNATRLFFNTFERKQ</sequence>
<evidence type="ECO:0000256" key="6">
    <source>
        <dbReference type="ARBA" id="ARBA00022723"/>
    </source>
</evidence>
<evidence type="ECO:0000256" key="19">
    <source>
        <dbReference type="ARBA" id="ARBA00044998"/>
    </source>
</evidence>
<feature type="compositionally biased region" description="Polar residues" evidence="23">
    <location>
        <begin position="171"/>
        <end position="183"/>
    </location>
</feature>
<dbReference type="GO" id="GO:0005524">
    <property type="term" value="F:ATP binding"/>
    <property type="evidence" value="ECO:0007669"/>
    <property type="project" value="UniProtKB-KW"/>
</dbReference>
<dbReference type="GO" id="GO:0034085">
    <property type="term" value="P:establishment of sister chromatid cohesion"/>
    <property type="evidence" value="ECO:0007669"/>
    <property type="project" value="TreeGrafter"/>
</dbReference>
<gene>
    <name evidence="25" type="ORF">DAKH74_012510</name>
</gene>
<evidence type="ECO:0000313" key="26">
    <source>
        <dbReference type="Proteomes" id="UP001377567"/>
    </source>
</evidence>
<comment type="catalytic activity">
    <reaction evidence="22">
        <text>ATP + H2O = ADP + phosphate + H(+)</text>
        <dbReference type="Rhea" id="RHEA:13065"/>
        <dbReference type="ChEBI" id="CHEBI:15377"/>
        <dbReference type="ChEBI" id="CHEBI:15378"/>
        <dbReference type="ChEBI" id="CHEBI:30616"/>
        <dbReference type="ChEBI" id="CHEBI:43474"/>
        <dbReference type="ChEBI" id="CHEBI:456216"/>
        <dbReference type="EC" id="5.6.2.3"/>
    </reaction>
</comment>
<evidence type="ECO:0000256" key="14">
    <source>
        <dbReference type="ARBA" id="ARBA00023235"/>
    </source>
</evidence>
<keyword evidence="16" id="KW-0131">Cell cycle</keyword>
<evidence type="ECO:0000256" key="20">
    <source>
        <dbReference type="ARBA" id="ARBA00045008"/>
    </source>
</evidence>
<evidence type="ECO:0000256" key="5">
    <source>
        <dbReference type="ARBA" id="ARBA00017386"/>
    </source>
</evidence>
<dbReference type="InterPro" id="IPR014013">
    <property type="entry name" value="Helic_SF1/SF2_ATP-bd_DinG/Rad3"/>
</dbReference>
<evidence type="ECO:0000256" key="8">
    <source>
        <dbReference type="ARBA" id="ARBA00022801"/>
    </source>
</evidence>
<evidence type="ECO:0000256" key="16">
    <source>
        <dbReference type="ARBA" id="ARBA00023306"/>
    </source>
</evidence>
<dbReference type="InterPro" id="IPR013020">
    <property type="entry name" value="Rad3/Chl1-like"/>
</dbReference>
<dbReference type="Proteomes" id="UP001377567">
    <property type="component" value="Unassembled WGS sequence"/>
</dbReference>
<evidence type="ECO:0000259" key="24">
    <source>
        <dbReference type="PROSITE" id="PS51193"/>
    </source>
</evidence>
<dbReference type="NCBIfam" id="TIGR00604">
    <property type="entry name" value="rad3"/>
    <property type="match status" value="1"/>
</dbReference>
<evidence type="ECO:0000256" key="10">
    <source>
        <dbReference type="ARBA" id="ARBA00022840"/>
    </source>
</evidence>
<evidence type="ECO:0000256" key="21">
    <source>
        <dbReference type="ARBA" id="ARBA00045702"/>
    </source>
</evidence>
<dbReference type="GO" id="GO:0051536">
    <property type="term" value="F:iron-sulfur cluster binding"/>
    <property type="evidence" value="ECO:0007669"/>
    <property type="project" value="UniProtKB-KW"/>
</dbReference>
<dbReference type="PANTHER" id="PTHR11472">
    <property type="entry name" value="DNA REPAIR DEAD HELICASE RAD3/XP-D SUBFAMILY MEMBER"/>
    <property type="match status" value="1"/>
</dbReference>
<organism evidence="25 26">
    <name type="scientific">Maudiozyma humilis</name>
    <name type="common">Sour dough yeast</name>
    <name type="synonym">Kazachstania humilis</name>
    <dbReference type="NCBI Taxonomy" id="51915"/>
    <lineage>
        <taxon>Eukaryota</taxon>
        <taxon>Fungi</taxon>
        <taxon>Dikarya</taxon>
        <taxon>Ascomycota</taxon>
        <taxon>Saccharomycotina</taxon>
        <taxon>Saccharomycetes</taxon>
        <taxon>Saccharomycetales</taxon>
        <taxon>Saccharomycetaceae</taxon>
        <taxon>Maudiozyma</taxon>
    </lineage>
</organism>
<keyword evidence="8" id="KW-0378">Hydrolase</keyword>
<evidence type="ECO:0000256" key="18">
    <source>
        <dbReference type="ARBA" id="ARBA00044969"/>
    </source>
</evidence>
<dbReference type="Pfam" id="PF06733">
    <property type="entry name" value="DEAD_2"/>
    <property type="match status" value="1"/>
</dbReference>
<feature type="region of interest" description="Disordered" evidence="23">
    <location>
        <begin position="71"/>
        <end position="104"/>
    </location>
</feature>
<keyword evidence="11" id="KW-0408">Iron</keyword>
<evidence type="ECO:0000256" key="22">
    <source>
        <dbReference type="ARBA" id="ARBA00048954"/>
    </source>
</evidence>
<dbReference type="GO" id="GO:0003677">
    <property type="term" value="F:DNA binding"/>
    <property type="evidence" value="ECO:0007669"/>
    <property type="project" value="UniProtKB-KW"/>
</dbReference>
<evidence type="ECO:0000256" key="1">
    <source>
        <dbReference type="ARBA" id="ARBA00001966"/>
    </source>
</evidence>
<dbReference type="SMART" id="SM00487">
    <property type="entry name" value="DEXDc"/>
    <property type="match status" value="1"/>
</dbReference>
<feature type="compositionally biased region" description="Basic and acidic residues" evidence="23">
    <location>
        <begin position="230"/>
        <end position="252"/>
    </location>
</feature>
<dbReference type="InterPro" id="IPR027417">
    <property type="entry name" value="P-loop_NTPase"/>
</dbReference>
<keyword evidence="26" id="KW-1185">Reference proteome</keyword>
<comment type="similarity">
    <text evidence="3">Belongs to the DEAD box helicase family. DEAH subfamily. DDX11/CHL1 sub-subfamily.</text>
</comment>
<feature type="compositionally biased region" description="Acidic residues" evidence="23">
    <location>
        <begin position="92"/>
        <end position="104"/>
    </location>
</feature>
<evidence type="ECO:0000256" key="11">
    <source>
        <dbReference type="ARBA" id="ARBA00023004"/>
    </source>
</evidence>
<proteinExistence type="inferred from homology"/>
<dbReference type="InterPro" id="IPR006555">
    <property type="entry name" value="ATP-dep_Helicase_C"/>
</dbReference>
<dbReference type="EMBL" id="BTGD01000003">
    <property type="protein sequence ID" value="GMM54635.1"/>
    <property type="molecule type" value="Genomic_DNA"/>
</dbReference>
<keyword evidence="14" id="KW-0413">Isomerase</keyword>
<comment type="function">
    <text evidence="21">ATP-dependent DNA helicase important for chromosome transmission and normal cell cycle progression in G(2)/M. May have a role in changing DNA topology to allow the loading of proteins involved in maintaining sister chromatid cohesion in the vicinity of the centromeres. Has a specific role in chromosome segregation during meiosis II.</text>
</comment>
<feature type="domain" description="Helicase ATP-binding" evidence="24">
    <location>
        <begin position="6"/>
        <end position="486"/>
    </location>
</feature>
<dbReference type="GO" id="GO:0005634">
    <property type="term" value="C:nucleus"/>
    <property type="evidence" value="ECO:0007669"/>
    <property type="project" value="UniProtKB-SubCell"/>
</dbReference>
<evidence type="ECO:0000256" key="15">
    <source>
        <dbReference type="ARBA" id="ARBA00023242"/>
    </source>
</evidence>
<evidence type="ECO:0000256" key="12">
    <source>
        <dbReference type="ARBA" id="ARBA00023014"/>
    </source>
</evidence>
<keyword evidence="10" id="KW-0067">ATP-binding</keyword>
<dbReference type="SMART" id="SM00488">
    <property type="entry name" value="DEXDc2"/>
    <property type="match status" value="1"/>
</dbReference>
<evidence type="ECO:0000256" key="4">
    <source>
        <dbReference type="ARBA" id="ARBA00016387"/>
    </source>
</evidence>
<keyword evidence="12" id="KW-0411">Iron-sulfur</keyword>
<protein>
    <recommendedName>
        <fullName evidence="5">ATP-dependent DNA helicase CHL1</fullName>
        <ecNumber evidence="18">5.6.2.3</ecNumber>
    </recommendedName>
    <alternativeName>
        <fullName evidence="4">ATP-dependent DNA helicase chl1</fullName>
    </alternativeName>
    <alternativeName>
        <fullName evidence="17">Chromosome loss protein 1</fullName>
    </alternativeName>
    <alternativeName>
        <fullName evidence="19 20">DNA 5'-3' helicase CHL1</fullName>
    </alternativeName>
</protein>
<evidence type="ECO:0000256" key="13">
    <source>
        <dbReference type="ARBA" id="ARBA00023125"/>
    </source>
</evidence>
<dbReference type="GO" id="GO:0043139">
    <property type="term" value="F:5'-3' DNA helicase activity"/>
    <property type="evidence" value="ECO:0007669"/>
    <property type="project" value="UniProtKB-EC"/>
</dbReference>
<feature type="region of interest" description="Disordered" evidence="23">
    <location>
        <begin position="171"/>
        <end position="192"/>
    </location>
</feature>
<dbReference type="EC" id="5.6.2.3" evidence="18"/>
<evidence type="ECO:0000256" key="9">
    <source>
        <dbReference type="ARBA" id="ARBA00022806"/>
    </source>
</evidence>
<dbReference type="FunFam" id="3.40.50.300:FF:001372">
    <property type="entry name" value="ATP-dependent DNA helicase chl1"/>
    <property type="match status" value="1"/>
</dbReference>
<dbReference type="GO" id="GO:0006139">
    <property type="term" value="P:nucleobase-containing compound metabolic process"/>
    <property type="evidence" value="ECO:0007669"/>
    <property type="project" value="InterPro"/>
</dbReference>
<keyword evidence="7" id="KW-0547">Nucleotide-binding</keyword>
<comment type="caution">
    <text evidence="25">The sequence shown here is derived from an EMBL/GenBank/DDBJ whole genome shotgun (WGS) entry which is preliminary data.</text>
</comment>
<evidence type="ECO:0000256" key="3">
    <source>
        <dbReference type="ARBA" id="ARBA00008435"/>
    </source>
</evidence>
<dbReference type="Pfam" id="PF13307">
    <property type="entry name" value="Helicase_C_2"/>
    <property type="match status" value="1"/>
</dbReference>
<comment type="cofactor">
    <cofactor evidence="1">
        <name>[4Fe-4S] cluster</name>
        <dbReference type="ChEBI" id="CHEBI:49883"/>
    </cofactor>
</comment>
<dbReference type="SUPFAM" id="SSF52540">
    <property type="entry name" value="P-loop containing nucleoside triphosphate hydrolases"/>
    <property type="match status" value="1"/>
</dbReference>
<dbReference type="PROSITE" id="PS51193">
    <property type="entry name" value="HELICASE_ATP_BIND_2"/>
    <property type="match status" value="1"/>
</dbReference>
<keyword evidence="15" id="KW-0539">Nucleus</keyword>
<dbReference type="InterPro" id="IPR014001">
    <property type="entry name" value="Helicase_ATP-bd"/>
</dbReference>
<evidence type="ECO:0000256" key="17">
    <source>
        <dbReference type="ARBA" id="ARBA00029709"/>
    </source>
</evidence>
<keyword evidence="6" id="KW-0479">Metal-binding</keyword>
<dbReference type="InterPro" id="IPR006554">
    <property type="entry name" value="Helicase-like_DEXD_c2"/>
</dbReference>
<evidence type="ECO:0000256" key="7">
    <source>
        <dbReference type="ARBA" id="ARBA00022741"/>
    </source>
</evidence>
<keyword evidence="9 25" id="KW-0347">Helicase</keyword>
<dbReference type="SMART" id="SM00491">
    <property type="entry name" value="HELICc2"/>
    <property type="match status" value="1"/>
</dbReference>